<keyword evidence="2 6" id="KW-0378">Hydrolase</keyword>
<comment type="caution">
    <text evidence="8">The sequence shown here is derived from an EMBL/GenBank/DDBJ whole genome shotgun (WGS) entry which is preliminary data.</text>
</comment>
<dbReference type="GO" id="GO:0008420">
    <property type="term" value="F:RNA polymerase II CTD heptapeptide repeat phosphatase activity"/>
    <property type="evidence" value="ECO:0007669"/>
    <property type="project" value="UniProtKB-UniRule"/>
</dbReference>
<dbReference type="Proteomes" id="UP000238479">
    <property type="component" value="Chromosome 7"/>
</dbReference>
<dbReference type="InterPro" id="IPR036412">
    <property type="entry name" value="HAD-like_sf"/>
</dbReference>
<organism evidence="8 9">
    <name type="scientific">Rosa chinensis</name>
    <name type="common">China rose</name>
    <dbReference type="NCBI Taxonomy" id="74649"/>
    <lineage>
        <taxon>Eukaryota</taxon>
        <taxon>Viridiplantae</taxon>
        <taxon>Streptophyta</taxon>
        <taxon>Embryophyta</taxon>
        <taxon>Tracheophyta</taxon>
        <taxon>Spermatophyta</taxon>
        <taxon>Magnoliopsida</taxon>
        <taxon>eudicotyledons</taxon>
        <taxon>Gunneridae</taxon>
        <taxon>Pentapetalae</taxon>
        <taxon>rosids</taxon>
        <taxon>fabids</taxon>
        <taxon>Rosales</taxon>
        <taxon>Rosaceae</taxon>
        <taxon>Rosoideae</taxon>
        <taxon>Rosoideae incertae sedis</taxon>
        <taxon>Rosa</taxon>
    </lineage>
</organism>
<dbReference type="OMA" id="RDGMKWE"/>
<keyword evidence="9" id="KW-1185">Reference proteome</keyword>
<keyword evidence="3 6" id="KW-0539">Nucleus</keyword>
<comment type="catalytic activity">
    <reaction evidence="4 6">
        <text>O-phospho-L-seryl-[protein] + H2O = L-seryl-[protein] + phosphate</text>
        <dbReference type="Rhea" id="RHEA:20629"/>
        <dbReference type="Rhea" id="RHEA-COMP:9863"/>
        <dbReference type="Rhea" id="RHEA-COMP:11604"/>
        <dbReference type="ChEBI" id="CHEBI:15377"/>
        <dbReference type="ChEBI" id="CHEBI:29999"/>
        <dbReference type="ChEBI" id="CHEBI:43474"/>
        <dbReference type="ChEBI" id="CHEBI:83421"/>
        <dbReference type="EC" id="3.1.3.16"/>
    </reaction>
</comment>
<dbReference type="CDD" id="cd07521">
    <property type="entry name" value="HAD_FCP1-like"/>
    <property type="match status" value="1"/>
</dbReference>
<comment type="subcellular location">
    <subcellularLocation>
        <location evidence="1 6">Nucleus</location>
    </subcellularLocation>
</comment>
<feature type="domain" description="FCP1 homology" evidence="7">
    <location>
        <begin position="39"/>
        <end position="224"/>
    </location>
</feature>
<dbReference type="EC" id="3.1.3.16" evidence="6"/>
<dbReference type="InterPro" id="IPR004274">
    <property type="entry name" value="FCP1_dom"/>
</dbReference>
<dbReference type="Gramene" id="PRQ18843">
    <property type="protein sequence ID" value="PRQ18843"/>
    <property type="gene ID" value="RchiOBHm_Chr7g0210561"/>
</dbReference>
<dbReference type="STRING" id="74649.A0A2P6PA94"/>
<evidence type="ECO:0000256" key="6">
    <source>
        <dbReference type="RuleBase" id="RU366066"/>
    </source>
</evidence>
<dbReference type="EMBL" id="PDCK01000045">
    <property type="protein sequence ID" value="PRQ18843.1"/>
    <property type="molecule type" value="Genomic_DNA"/>
</dbReference>
<dbReference type="InterPro" id="IPR039189">
    <property type="entry name" value="Fcp1"/>
</dbReference>
<evidence type="ECO:0000313" key="9">
    <source>
        <dbReference type="Proteomes" id="UP000238479"/>
    </source>
</evidence>
<dbReference type="PANTHER" id="PTHR23081:SF36">
    <property type="entry name" value="RNA POLYMERASE II SUBUNIT A C-TERMINAL DOMAIN PHOSPHATASE"/>
    <property type="match status" value="1"/>
</dbReference>
<evidence type="ECO:0000256" key="3">
    <source>
        <dbReference type="ARBA" id="ARBA00023242"/>
    </source>
</evidence>
<dbReference type="PANTHER" id="PTHR23081">
    <property type="entry name" value="RNA POLYMERASE II CTD PHOSPHATASE"/>
    <property type="match status" value="1"/>
</dbReference>
<gene>
    <name evidence="8" type="ORF">RchiOBHm_Chr7g0210561</name>
</gene>
<dbReference type="InterPro" id="IPR011947">
    <property type="entry name" value="FCP1_euk"/>
</dbReference>
<comment type="catalytic activity">
    <reaction evidence="5 6">
        <text>O-phospho-L-threonyl-[protein] + H2O = L-threonyl-[protein] + phosphate</text>
        <dbReference type="Rhea" id="RHEA:47004"/>
        <dbReference type="Rhea" id="RHEA-COMP:11060"/>
        <dbReference type="Rhea" id="RHEA-COMP:11605"/>
        <dbReference type="ChEBI" id="CHEBI:15377"/>
        <dbReference type="ChEBI" id="CHEBI:30013"/>
        <dbReference type="ChEBI" id="CHEBI:43474"/>
        <dbReference type="ChEBI" id="CHEBI:61977"/>
        <dbReference type="EC" id="3.1.3.16"/>
    </reaction>
</comment>
<evidence type="ECO:0000259" key="7">
    <source>
        <dbReference type="PROSITE" id="PS50969"/>
    </source>
</evidence>
<comment type="function">
    <text evidence="6">This promotes the activity of RNA polymerase II.</text>
</comment>
<dbReference type="SUPFAM" id="SSF56784">
    <property type="entry name" value="HAD-like"/>
    <property type="match status" value="1"/>
</dbReference>
<evidence type="ECO:0000256" key="2">
    <source>
        <dbReference type="ARBA" id="ARBA00022801"/>
    </source>
</evidence>
<dbReference type="InterPro" id="IPR023214">
    <property type="entry name" value="HAD_sf"/>
</dbReference>
<reference evidence="8 9" key="1">
    <citation type="journal article" date="2018" name="Nat. Genet.">
        <title>The Rosa genome provides new insights in the design of modern roses.</title>
        <authorList>
            <person name="Bendahmane M."/>
        </authorList>
    </citation>
    <scope>NUCLEOTIDE SEQUENCE [LARGE SCALE GENOMIC DNA]</scope>
    <source>
        <strain evidence="9">cv. Old Blush</strain>
    </source>
</reference>
<evidence type="ECO:0000256" key="5">
    <source>
        <dbReference type="ARBA" id="ARBA00048336"/>
    </source>
</evidence>
<evidence type="ECO:0000313" key="8">
    <source>
        <dbReference type="EMBL" id="PRQ18843.1"/>
    </source>
</evidence>
<dbReference type="PROSITE" id="PS50969">
    <property type="entry name" value="FCP1"/>
    <property type="match status" value="1"/>
</dbReference>
<dbReference type="AlphaFoldDB" id="A0A2P6PA94"/>
<sequence>MATLSPDVNGNVSFPKASSFQVSKCCSNPNFARALSFNSNSRKLHLVLDLDHTLLHTTQLCNLTPEEDYLKIGTHPHRDVFVLETVITKLRPFVWRFLDEASKMFELYIYTKGNRYYAGLMAALLDPRKEYFPSSSRVISCEDHGIVGRYKSLDAVVGCNYSNVLILDDTEAAWTKESRDNLIVVEKYCFFRHKMGVPKCKSYAELKTDECGYLAALLEVLKVINRIFCDELAINPSGVDVRDVLQLFGNNSSRENDSYSNS</sequence>
<name>A0A2P6PA94_ROSCH</name>
<protein>
    <recommendedName>
        <fullName evidence="6">RNA polymerase II C-terminal domain phosphatase-like</fullName>
        <ecNumber evidence="6">3.1.3.16</ecNumber>
    </recommendedName>
</protein>
<evidence type="ECO:0000256" key="4">
    <source>
        <dbReference type="ARBA" id="ARBA00047761"/>
    </source>
</evidence>
<dbReference type="SMART" id="SM00577">
    <property type="entry name" value="CPDc"/>
    <property type="match status" value="1"/>
</dbReference>
<dbReference type="GO" id="GO:0005634">
    <property type="term" value="C:nucleus"/>
    <property type="evidence" value="ECO:0007669"/>
    <property type="project" value="UniProtKB-SubCell"/>
</dbReference>
<proteinExistence type="predicted"/>
<dbReference type="Pfam" id="PF03031">
    <property type="entry name" value="NIF"/>
    <property type="match status" value="1"/>
</dbReference>
<dbReference type="NCBIfam" id="TIGR02250">
    <property type="entry name" value="FCP1_euk"/>
    <property type="match status" value="1"/>
</dbReference>
<accession>A0A2P6PA94</accession>
<dbReference type="Gene3D" id="3.40.50.1000">
    <property type="entry name" value="HAD superfamily/HAD-like"/>
    <property type="match status" value="1"/>
</dbReference>
<evidence type="ECO:0000256" key="1">
    <source>
        <dbReference type="ARBA" id="ARBA00004123"/>
    </source>
</evidence>